<dbReference type="GO" id="GO:0004553">
    <property type="term" value="F:hydrolase activity, hydrolyzing O-glycosyl compounds"/>
    <property type="evidence" value="ECO:0007669"/>
    <property type="project" value="InterPro"/>
</dbReference>
<evidence type="ECO:0000256" key="1">
    <source>
        <dbReference type="ARBA" id="ARBA00008773"/>
    </source>
</evidence>
<evidence type="ECO:0000256" key="2">
    <source>
        <dbReference type="ARBA" id="ARBA00022801"/>
    </source>
</evidence>
<dbReference type="AlphaFoldDB" id="A0AAP0KZG2"/>
<evidence type="ECO:0000256" key="5">
    <source>
        <dbReference type="RuleBase" id="RU004336"/>
    </source>
</evidence>
<dbReference type="InterPro" id="IPR044965">
    <property type="entry name" value="Glyco_hydro_17_plant"/>
</dbReference>
<dbReference type="Gene3D" id="3.20.20.80">
    <property type="entry name" value="Glycosidases"/>
    <property type="match status" value="1"/>
</dbReference>
<evidence type="ECO:0000313" key="7">
    <source>
        <dbReference type="Proteomes" id="UP001420932"/>
    </source>
</evidence>
<evidence type="ECO:0000256" key="4">
    <source>
        <dbReference type="RuleBase" id="RU004335"/>
    </source>
</evidence>
<sequence length="121" mass="13745">MVRVVGADDVKIMVSESGWPSAGNEPYTTIENAQTYNNNLKNRALSQGTPRRQSVLLDVFIFALFNEDLKAEGVERNWGNFYPDMQPVYPLWGWCGWRGESGEKISEAGEALESRCGWKRR</sequence>
<comment type="similarity">
    <text evidence="1 4">Belongs to the glycosyl hydrolase 17 family.</text>
</comment>
<accession>A0AAP0KZG2</accession>
<evidence type="ECO:0000313" key="6">
    <source>
        <dbReference type="EMBL" id="KAK9161060.1"/>
    </source>
</evidence>
<keyword evidence="3 5" id="KW-0326">Glycosidase</keyword>
<organism evidence="6 7">
    <name type="scientific">Stephania yunnanensis</name>
    <dbReference type="NCBI Taxonomy" id="152371"/>
    <lineage>
        <taxon>Eukaryota</taxon>
        <taxon>Viridiplantae</taxon>
        <taxon>Streptophyta</taxon>
        <taxon>Embryophyta</taxon>
        <taxon>Tracheophyta</taxon>
        <taxon>Spermatophyta</taxon>
        <taxon>Magnoliopsida</taxon>
        <taxon>Ranunculales</taxon>
        <taxon>Menispermaceae</taxon>
        <taxon>Menispermoideae</taxon>
        <taxon>Cissampelideae</taxon>
        <taxon>Stephania</taxon>
    </lineage>
</organism>
<reference evidence="6 7" key="1">
    <citation type="submission" date="2024-01" db="EMBL/GenBank/DDBJ databases">
        <title>Genome assemblies of Stephania.</title>
        <authorList>
            <person name="Yang L."/>
        </authorList>
    </citation>
    <scope>NUCLEOTIDE SEQUENCE [LARGE SCALE GENOMIC DNA]</scope>
    <source>
        <strain evidence="6">YNDBR</strain>
        <tissue evidence="6">Leaf</tissue>
    </source>
</reference>
<dbReference type="Proteomes" id="UP001420932">
    <property type="component" value="Unassembled WGS sequence"/>
</dbReference>
<name>A0AAP0KZG2_9MAGN</name>
<dbReference type="SUPFAM" id="SSF51445">
    <property type="entry name" value="(Trans)glycosidases"/>
    <property type="match status" value="1"/>
</dbReference>
<dbReference type="EMBL" id="JBBNAF010000003">
    <property type="protein sequence ID" value="KAK9161060.1"/>
    <property type="molecule type" value="Genomic_DNA"/>
</dbReference>
<keyword evidence="7" id="KW-1185">Reference proteome</keyword>
<proteinExistence type="inferred from homology"/>
<evidence type="ECO:0000256" key="3">
    <source>
        <dbReference type="ARBA" id="ARBA00023295"/>
    </source>
</evidence>
<comment type="caution">
    <text evidence="6">The sequence shown here is derived from an EMBL/GenBank/DDBJ whole genome shotgun (WGS) entry which is preliminary data.</text>
</comment>
<dbReference type="InterPro" id="IPR017853">
    <property type="entry name" value="GH"/>
</dbReference>
<evidence type="ECO:0008006" key="8">
    <source>
        <dbReference type="Google" id="ProtNLM"/>
    </source>
</evidence>
<dbReference type="InterPro" id="IPR000490">
    <property type="entry name" value="Glyco_hydro_17"/>
</dbReference>
<keyword evidence="2 5" id="KW-0378">Hydrolase</keyword>
<dbReference type="PANTHER" id="PTHR32227">
    <property type="entry name" value="GLUCAN ENDO-1,3-BETA-GLUCOSIDASE BG1-RELATED-RELATED"/>
    <property type="match status" value="1"/>
</dbReference>
<dbReference type="Pfam" id="PF00332">
    <property type="entry name" value="Glyco_hydro_17"/>
    <property type="match status" value="1"/>
</dbReference>
<dbReference type="PROSITE" id="PS00587">
    <property type="entry name" value="GLYCOSYL_HYDROL_F17"/>
    <property type="match status" value="1"/>
</dbReference>
<dbReference type="GO" id="GO:0005975">
    <property type="term" value="P:carbohydrate metabolic process"/>
    <property type="evidence" value="ECO:0007669"/>
    <property type="project" value="InterPro"/>
</dbReference>
<gene>
    <name evidence="6" type="ORF">Syun_007401</name>
</gene>
<protein>
    <recommendedName>
        <fullName evidence="8">Glucan endo-1,3-beta-D-glucosidase</fullName>
    </recommendedName>
</protein>